<dbReference type="AlphaFoldDB" id="A0A0C9ZFL7"/>
<gene>
    <name evidence="2" type="ORF">PISMIDRAFT_683951</name>
</gene>
<accession>A0A0C9ZFL7</accession>
<name>A0A0C9ZFL7_9AGAM</name>
<evidence type="ECO:0000256" key="1">
    <source>
        <dbReference type="SAM" id="MobiDB-lite"/>
    </source>
</evidence>
<reference evidence="3" key="2">
    <citation type="submission" date="2015-01" db="EMBL/GenBank/DDBJ databases">
        <title>Evolutionary Origins and Diversification of the Mycorrhizal Mutualists.</title>
        <authorList>
            <consortium name="DOE Joint Genome Institute"/>
            <consortium name="Mycorrhizal Genomics Consortium"/>
            <person name="Kohler A."/>
            <person name="Kuo A."/>
            <person name="Nagy L.G."/>
            <person name="Floudas D."/>
            <person name="Copeland A."/>
            <person name="Barry K.W."/>
            <person name="Cichocki N."/>
            <person name="Veneault-Fourrey C."/>
            <person name="LaButti K."/>
            <person name="Lindquist E.A."/>
            <person name="Lipzen A."/>
            <person name="Lundell T."/>
            <person name="Morin E."/>
            <person name="Murat C."/>
            <person name="Riley R."/>
            <person name="Ohm R."/>
            <person name="Sun H."/>
            <person name="Tunlid A."/>
            <person name="Henrissat B."/>
            <person name="Grigoriev I.V."/>
            <person name="Hibbett D.S."/>
            <person name="Martin F."/>
        </authorList>
    </citation>
    <scope>NUCLEOTIDE SEQUENCE [LARGE SCALE GENOMIC DNA]</scope>
    <source>
        <strain evidence="3">441</strain>
    </source>
</reference>
<reference evidence="2 3" key="1">
    <citation type="submission" date="2014-04" db="EMBL/GenBank/DDBJ databases">
        <authorList>
            <consortium name="DOE Joint Genome Institute"/>
            <person name="Kuo A."/>
            <person name="Kohler A."/>
            <person name="Costa M.D."/>
            <person name="Nagy L.G."/>
            <person name="Floudas D."/>
            <person name="Copeland A."/>
            <person name="Barry K.W."/>
            <person name="Cichocki N."/>
            <person name="Veneault-Fourrey C."/>
            <person name="LaButti K."/>
            <person name="Lindquist E.A."/>
            <person name="Lipzen A."/>
            <person name="Lundell T."/>
            <person name="Morin E."/>
            <person name="Murat C."/>
            <person name="Sun H."/>
            <person name="Tunlid A."/>
            <person name="Henrissat B."/>
            <person name="Grigoriev I.V."/>
            <person name="Hibbett D.S."/>
            <person name="Martin F."/>
            <person name="Nordberg H.P."/>
            <person name="Cantor M.N."/>
            <person name="Hua S.X."/>
        </authorList>
    </citation>
    <scope>NUCLEOTIDE SEQUENCE [LARGE SCALE GENOMIC DNA]</scope>
    <source>
        <strain evidence="2 3">441</strain>
    </source>
</reference>
<feature type="region of interest" description="Disordered" evidence="1">
    <location>
        <begin position="61"/>
        <end position="90"/>
    </location>
</feature>
<dbReference type="EMBL" id="KN833797">
    <property type="protein sequence ID" value="KIK18768.1"/>
    <property type="molecule type" value="Genomic_DNA"/>
</dbReference>
<sequence>MVSSRYSSRPLVAGDWEGSGGIIRRGIRSRARVVRCLYLGDRRIVWNVRIVRLHVTLRDEGSDHAGHYKSDAAKNATDGGPNVNASMDKT</sequence>
<protein>
    <submittedName>
        <fullName evidence="2">Uncharacterized protein</fullName>
    </submittedName>
</protein>
<keyword evidence="3" id="KW-1185">Reference proteome</keyword>
<evidence type="ECO:0000313" key="3">
    <source>
        <dbReference type="Proteomes" id="UP000054018"/>
    </source>
</evidence>
<organism evidence="2 3">
    <name type="scientific">Pisolithus microcarpus 441</name>
    <dbReference type="NCBI Taxonomy" id="765257"/>
    <lineage>
        <taxon>Eukaryota</taxon>
        <taxon>Fungi</taxon>
        <taxon>Dikarya</taxon>
        <taxon>Basidiomycota</taxon>
        <taxon>Agaricomycotina</taxon>
        <taxon>Agaricomycetes</taxon>
        <taxon>Agaricomycetidae</taxon>
        <taxon>Boletales</taxon>
        <taxon>Sclerodermatineae</taxon>
        <taxon>Pisolithaceae</taxon>
        <taxon>Pisolithus</taxon>
    </lineage>
</organism>
<evidence type="ECO:0000313" key="2">
    <source>
        <dbReference type="EMBL" id="KIK18768.1"/>
    </source>
</evidence>
<feature type="compositionally biased region" description="Basic and acidic residues" evidence="1">
    <location>
        <begin position="61"/>
        <end position="72"/>
    </location>
</feature>
<proteinExistence type="predicted"/>
<dbReference type="HOGENOM" id="CLU_2441685_0_0_1"/>
<dbReference type="Proteomes" id="UP000054018">
    <property type="component" value="Unassembled WGS sequence"/>
</dbReference>